<dbReference type="Gene3D" id="1.10.443.10">
    <property type="entry name" value="Intergrase catalytic core"/>
    <property type="match status" value="1"/>
</dbReference>
<protein>
    <recommendedName>
        <fullName evidence="2">Reverse transcriptase domain-containing protein</fullName>
    </recommendedName>
</protein>
<dbReference type="CDD" id="cd03714">
    <property type="entry name" value="RT_DIRS1"/>
    <property type="match status" value="1"/>
</dbReference>
<feature type="compositionally biased region" description="Basic and acidic residues" evidence="1">
    <location>
        <begin position="1797"/>
        <end position="1809"/>
    </location>
</feature>
<evidence type="ECO:0000256" key="1">
    <source>
        <dbReference type="SAM" id="MobiDB-lite"/>
    </source>
</evidence>
<dbReference type="InterPro" id="IPR013762">
    <property type="entry name" value="Integrase-like_cat_sf"/>
</dbReference>
<dbReference type="InterPro" id="IPR043502">
    <property type="entry name" value="DNA/RNA_pol_sf"/>
</dbReference>
<reference evidence="3 4" key="1">
    <citation type="journal article" date="2015" name="Genome Biol. Evol.">
        <title>Comparative Genomics of a Bacterivorous Green Alga Reveals Evolutionary Causalities and Consequences of Phago-Mixotrophic Mode of Nutrition.</title>
        <authorList>
            <person name="Burns J.A."/>
            <person name="Paasch A."/>
            <person name="Narechania A."/>
            <person name="Kim E."/>
        </authorList>
    </citation>
    <scope>NUCLEOTIDE SEQUENCE [LARGE SCALE GENOMIC DNA]</scope>
    <source>
        <strain evidence="3 4">PLY_AMNH</strain>
    </source>
</reference>
<evidence type="ECO:0000313" key="3">
    <source>
        <dbReference type="EMBL" id="KAK3249372.1"/>
    </source>
</evidence>
<name>A0AAE0C8Q9_9CHLO</name>
<dbReference type="Gene3D" id="3.30.70.270">
    <property type="match status" value="1"/>
</dbReference>
<dbReference type="EMBL" id="LGRX02027406">
    <property type="protein sequence ID" value="KAK3249372.1"/>
    <property type="molecule type" value="Genomic_DNA"/>
</dbReference>
<dbReference type="PANTHER" id="PTHR33050:SF7">
    <property type="entry name" value="RIBONUCLEASE H"/>
    <property type="match status" value="1"/>
</dbReference>
<keyword evidence="4" id="KW-1185">Reference proteome</keyword>
<dbReference type="InterPro" id="IPR043128">
    <property type="entry name" value="Rev_trsase/Diguanyl_cyclase"/>
</dbReference>
<dbReference type="PANTHER" id="PTHR33050">
    <property type="entry name" value="REVERSE TRANSCRIPTASE DOMAIN-CONTAINING PROTEIN"/>
    <property type="match status" value="1"/>
</dbReference>
<accession>A0AAE0C8Q9</accession>
<evidence type="ECO:0000259" key="2">
    <source>
        <dbReference type="Pfam" id="PF00078"/>
    </source>
</evidence>
<dbReference type="CDD" id="cd09275">
    <property type="entry name" value="RNase_HI_RT_DIRS1"/>
    <property type="match status" value="1"/>
</dbReference>
<dbReference type="SUPFAM" id="SSF56672">
    <property type="entry name" value="DNA/RNA polymerases"/>
    <property type="match status" value="1"/>
</dbReference>
<feature type="compositionally biased region" description="Basic residues" evidence="1">
    <location>
        <begin position="1760"/>
        <end position="1773"/>
    </location>
</feature>
<dbReference type="GO" id="GO:0006310">
    <property type="term" value="P:DNA recombination"/>
    <property type="evidence" value="ECO:0007669"/>
    <property type="project" value="InterPro"/>
</dbReference>
<dbReference type="InterPro" id="IPR052055">
    <property type="entry name" value="Hepadnavirus_pol/RT"/>
</dbReference>
<dbReference type="GO" id="GO:0015074">
    <property type="term" value="P:DNA integration"/>
    <property type="evidence" value="ECO:0007669"/>
    <property type="project" value="InterPro"/>
</dbReference>
<feature type="domain" description="Reverse transcriptase" evidence="2">
    <location>
        <begin position="367"/>
        <end position="488"/>
    </location>
</feature>
<comment type="caution">
    <text evidence="3">The sequence shown here is derived from an EMBL/GenBank/DDBJ whole genome shotgun (WGS) entry which is preliminary data.</text>
</comment>
<dbReference type="Pfam" id="PF00078">
    <property type="entry name" value="RVT_1"/>
    <property type="match status" value="1"/>
</dbReference>
<dbReference type="Proteomes" id="UP001190700">
    <property type="component" value="Unassembled WGS sequence"/>
</dbReference>
<feature type="region of interest" description="Disordered" evidence="1">
    <location>
        <begin position="1425"/>
        <end position="1446"/>
    </location>
</feature>
<feature type="region of interest" description="Disordered" evidence="1">
    <location>
        <begin position="1730"/>
        <end position="1809"/>
    </location>
</feature>
<dbReference type="InterPro" id="IPR000477">
    <property type="entry name" value="RT_dom"/>
</dbReference>
<organism evidence="3 4">
    <name type="scientific">Cymbomonas tetramitiformis</name>
    <dbReference type="NCBI Taxonomy" id="36881"/>
    <lineage>
        <taxon>Eukaryota</taxon>
        <taxon>Viridiplantae</taxon>
        <taxon>Chlorophyta</taxon>
        <taxon>Pyramimonadophyceae</taxon>
        <taxon>Pyramimonadales</taxon>
        <taxon>Pyramimonadaceae</taxon>
        <taxon>Cymbomonas</taxon>
    </lineage>
</organism>
<sequence>MEWFTDPILCQRRIDDLHAQPAYATAFAAFQDGEDLSQPQMKLMRQMERATARLAELKGLSQVASGDRKRPWEAAVDLTQLPGSDRLELTRNDDGKDKGLRKQFLETQHHFVAHSASQLALNDAKKELEGVELPETVTLALEFLSETAEKGVARAKARAKILALVSDKGPEVGWKICEKLERKSYADDEEDEKLMRKAEKEVKAEKLHASQAAAAKGRTKGLGRGLELSEEEIGEAIPLCEQDVPVPRVAGRLRERASFWRTFVRSSYVMSWIERGFNLKFKDGRAPPRVHLPNHVSAVRHTAFVTDAVQECVLMGALREVPSKPRVVLPLMVDDSRDKLRLIFNGKWLNAFLIFPKFKYEHLQPFVDLLRRDDGLFYFDYKSGYYHVDLHEMSRTYVAVEWQGRFFEFCVLPFGLAPACWVFTKINKELVGKWRGLGFRVHPYVDDFAFAVRAPTLTDPSALAVLSRIMRDVREAGWLVSESKSQLFFTRALVHIGIGIDLEGGVLFVPEKALGKIRACVSDLLRLFHRLPLRLVAKFAGLVNAQWFVLGGVTRLYARAAAVLIADTLTWGSWASHVPGTDALRTELEFWLTDGFRRHQRGIWEPRGAGLQLETVHADTSEVAWGSWLEQSFGGPELLGHSYLTMSDRLKSSTLRELRGIFDSLRAFDVAGRLRGKRVLVICDNQAVHFVIESGSRHQELQELALAVHDFCADHGVVLSSLWMPREFEARADALSKIRDQDDWMVNPAIFRWADPWIAGGWRHTRDRFATDKNCLVFDSAGAPSFNSAWHCPGTSGVDTFGQTDWRRHVNWCNPPFRMIGRLLLFLQAERAAASIVAPVWTFQPWWVLLCPDGVHLADCVVQWTELQPSADTFLPGLGRANEGGVGLPDFRVLLLRVSFDEREPAGPGIIGTGEQWAGLQFSVTDPLEMQLRADMLLAVSGTREASTMRGYSRVFYIANAARTFSVVKTASAMVFTAHDLALVPADRNPTSHRLVAAVREAAHRRLGDRRLNRKEPLEFAFVQSGARCWLMLGGVTRQMFATLGLDMWTGFWRYDCAEKVRLRDMKFCETHMTTFLEKRKTDKYRYGQLVEVARAAEGQPLCPVEVSQRWVDTQIARGVQPDEPLFQQIDGRRFQRDPSADCLTGKRLDYPQLRRYLFRMLGEASGLDPDALRQLYGTQSLRSGGATAVAAADQVTDFEFNQYGGWSSSAAAATYKATNLNRRLAVSRSMPHAQQNMENESERPLGQAWDKAATLEEIKKRSGEIKSKFTEWESSGLDKIEIGSCLYTEFIKAVKEDLGDEVELNVTVYFGDLALRNRVLLTTTIFKHCCDLFYVATREGEQVVLVAGASDVAKKILGASKGEIDVASLCNCGEQLLDFDQYTRVLSAVEKIIEDIHKGDHDLNSEHLQLANSLEKLMDTASKEIPQPSTEAPPAEDRTPNEAPVGMQDYEEEDEFDLAAFDEAEEFENLNRELQENDDYDTDDEDGGLQNDDFLASVKVKRLGATTAGPFTEREISEVGRLLKTVLLQSQKSVAIFSVEGKKYPDSATPFMHVKVASIEEARVLVEYAIVVADGQDFLITPKSSKLTCITLGFKAYRAGKQPRLAHILNHIKASPFSKFIKEITFQQTFTVNTRAGGKKKRSKLVRQIFVQLKSGLGRHPEPAKIDRTNKDHALYALPLEYHWSGLGTVFISKCSALICQSCEGRVANGHSSKNCPVKIYGLTGSASQFAEPSGPSAESNIPPGFGEGTGQSTDQKAPRRTLQRHGGHPRNCRCTACIKGKKRSLAQSEPTPSPGERKKTAGSDRREQLTQIAQQEGAELQNRFKALEDMDFET</sequence>
<proteinExistence type="predicted"/>
<gene>
    <name evidence="3" type="ORF">CYMTET_41196</name>
</gene>
<evidence type="ECO:0000313" key="4">
    <source>
        <dbReference type="Proteomes" id="UP001190700"/>
    </source>
</evidence>
<dbReference type="GO" id="GO:0003677">
    <property type="term" value="F:DNA binding"/>
    <property type="evidence" value="ECO:0007669"/>
    <property type="project" value="InterPro"/>
</dbReference>
<dbReference type="Gene3D" id="3.10.10.10">
    <property type="entry name" value="HIV Type 1 Reverse Transcriptase, subunit A, domain 1"/>
    <property type="match status" value="1"/>
</dbReference>